<keyword evidence="15" id="KW-1185">Reference proteome</keyword>
<evidence type="ECO:0000256" key="10">
    <source>
        <dbReference type="ARBA" id="ARBA00023136"/>
    </source>
</evidence>
<reference evidence="15 16" key="1">
    <citation type="submission" date="2015-11" db="EMBL/GenBank/DDBJ databases">
        <title>Expanding the genomic diversity of Burkholderia species for the development of highly accurate diagnostics.</title>
        <authorList>
            <person name="Sahl J."/>
            <person name="Keim P."/>
            <person name="Wagner D."/>
        </authorList>
    </citation>
    <scope>NUCLEOTIDE SEQUENCE [LARGE SCALE GENOMIC DNA]</scope>
    <source>
        <strain evidence="13 15">MSMB1808WGS</strain>
        <strain evidence="14 16">MSMB2087WGS</strain>
    </source>
</reference>
<keyword evidence="10 11" id="KW-0472">Membrane</keyword>
<dbReference type="GO" id="GO:0005886">
    <property type="term" value="C:plasma membrane"/>
    <property type="evidence" value="ECO:0007669"/>
    <property type="project" value="UniProtKB-SubCell"/>
</dbReference>
<dbReference type="STRING" id="101571.WJ32_22210"/>
<dbReference type="NCBIfam" id="NF001454">
    <property type="entry name" value="PRK00315.1"/>
    <property type="match status" value="1"/>
</dbReference>
<comment type="subcellular location">
    <subcellularLocation>
        <location evidence="11">Cell membrane</location>
        <topology evidence="11">Single-pass membrane protein</topology>
    </subcellularLocation>
</comment>
<gene>
    <name evidence="11" type="primary">kdpC</name>
    <name evidence="13" type="ORF">WJ96_26380</name>
    <name evidence="12" type="ORF">WK67_23230</name>
    <name evidence="14" type="ORF">WL29_07305</name>
</gene>
<dbReference type="Proteomes" id="UP000095100">
    <property type="component" value="Chromosome 2"/>
</dbReference>
<evidence type="ECO:0000256" key="9">
    <source>
        <dbReference type="ARBA" id="ARBA00023065"/>
    </source>
</evidence>
<proteinExistence type="inferred from homology"/>
<dbReference type="NCBIfam" id="TIGR00681">
    <property type="entry name" value="kdpC"/>
    <property type="match status" value="1"/>
</dbReference>
<keyword evidence="2 11" id="KW-1003">Cell membrane</keyword>
<dbReference type="EMBL" id="LPHD01000213">
    <property type="protein sequence ID" value="KWA70658.1"/>
    <property type="molecule type" value="Genomic_DNA"/>
</dbReference>
<feature type="transmembrane region" description="Helical" evidence="11">
    <location>
        <begin position="12"/>
        <end position="38"/>
    </location>
</feature>
<keyword evidence="5 11" id="KW-0547">Nucleotide-binding</keyword>
<reference evidence="12 17" key="2">
    <citation type="submission" date="2015-12" db="EMBL/GenBank/DDBJ databases">
        <title>Diversity of Burkholderia near neighbor genomes.</title>
        <authorList>
            <person name="Sahl J."/>
            <person name="Wagner D."/>
            <person name="Keim P."/>
        </authorList>
    </citation>
    <scope>NUCLEOTIDE SEQUENCE [LARGE SCALE GENOMIC DNA]</scope>
    <source>
        <strain evidence="12 17">MSMB1189WGS</strain>
    </source>
</reference>
<evidence type="ECO:0000256" key="8">
    <source>
        <dbReference type="ARBA" id="ARBA00022989"/>
    </source>
</evidence>
<evidence type="ECO:0000256" key="3">
    <source>
        <dbReference type="ARBA" id="ARBA00022538"/>
    </source>
</evidence>
<dbReference type="GO" id="GO:0008556">
    <property type="term" value="F:P-type potassium transmembrane transporter activity"/>
    <property type="evidence" value="ECO:0007669"/>
    <property type="project" value="InterPro"/>
</dbReference>
<organism evidence="14 16">
    <name type="scientific">Burkholderia ubonensis</name>
    <dbReference type="NCBI Taxonomy" id="101571"/>
    <lineage>
        <taxon>Bacteria</taxon>
        <taxon>Pseudomonadati</taxon>
        <taxon>Pseudomonadota</taxon>
        <taxon>Betaproteobacteria</taxon>
        <taxon>Burkholderiales</taxon>
        <taxon>Burkholderiaceae</taxon>
        <taxon>Burkholderia</taxon>
        <taxon>Burkholderia cepacia complex</taxon>
    </lineage>
</organism>
<keyword evidence="9 11" id="KW-0406">Ion transport</keyword>
<dbReference type="Proteomes" id="UP000056453">
    <property type="component" value="Unassembled WGS sequence"/>
</dbReference>
<comment type="function">
    <text evidence="11">Part of the high-affinity ATP-driven potassium transport (or Kdp) system, which catalyzes the hydrolysis of ATP coupled with the electrogenic transport of potassium into the cytoplasm. This subunit acts as a catalytic chaperone that increases the ATP-binding affinity of the ATP-hydrolyzing subunit KdpB by the formation of a transient KdpB/KdpC/ATP ternary complex.</text>
</comment>
<keyword evidence="7 11" id="KW-0630">Potassium</keyword>
<evidence type="ECO:0000313" key="13">
    <source>
        <dbReference type="EMBL" id="KVP82882.1"/>
    </source>
</evidence>
<dbReference type="EMBL" id="LPBJ01000132">
    <property type="protein sequence ID" value="KVP82882.1"/>
    <property type="molecule type" value="Genomic_DNA"/>
</dbReference>
<dbReference type="AlphaFoldDB" id="A0A119DHQ8"/>
<evidence type="ECO:0000313" key="17">
    <source>
        <dbReference type="Proteomes" id="UP000095100"/>
    </source>
</evidence>
<dbReference type="Proteomes" id="UP000060630">
    <property type="component" value="Unassembled WGS sequence"/>
</dbReference>
<name>A0A119DHQ8_9BURK</name>
<dbReference type="EMBL" id="CP013447">
    <property type="protein sequence ID" value="AOK25673.1"/>
    <property type="molecule type" value="Genomic_DNA"/>
</dbReference>
<evidence type="ECO:0000256" key="7">
    <source>
        <dbReference type="ARBA" id="ARBA00022958"/>
    </source>
</evidence>
<evidence type="ECO:0000256" key="5">
    <source>
        <dbReference type="ARBA" id="ARBA00022741"/>
    </source>
</evidence>
<comment type="similarity">
    <text evidence="11">Belongs to the KdpC family.</text>
</comment>
<comment type="subunit">
    <text evidence="11">The system is composed of three essential subunits: KdpA, KdpB and KdpC.</text>
</comment>
<evidence type="ECO:0000313" key="15">
    <source>
        <dbReference type="Proteomes" id="UP000056453"/>
    </source>
</evidence>
<dbReference type="InterPro" id="IPR003820">
    <property type="entry name" value="KdpC"/>
</dbReference>
<accession>A0A119DHQ8</accession>
<dbReference type="HAMAP" id="MF_00276">
    <property type="entry name" value="KdpC"/>
    <property type="match status" value="1"/>
</dbReference>
<keyword evidence="8 11" id="KW-1133">Transmembrane helix</keyword>
<dbReference type="PIRSF" id="PIRSF001296">
    <property type="entry name" value="K_ATPase_KdpC"/>
    <property type="match status" value="1"/>
</dbReference>
<dbReference type="PANTHER" id="PTHR30042:SF2">
    <property type="entry name" value="POTASSIUM-TRANSPORTING ATPASE KDPC SUBUNIT"/>
    <property type="match status" value="1"/>
</dbReference>
<keyword evidence="1 11" id="KW-0813">Transport</keyword>
<evidence type="ECO:0000313" key="14">
    <source>
        <dbReference type="EMBL" id="KWA70658.1"/>
    </source>
</evidence>
<evidence type="ECO:0000313" key="12">
    <source>
        <dbReference type="EMBL" id="AOK25673.1"/>
    </source>
</evidence>
<evidence type="ECO:0000313" key="16">
    <source>
        <dbReference type="Proteomes" id="UP000060630"/>
    </source>
</evidence>
<dbReference type="Pfam" id="PF02669">
    <property type="entry name" value="KdpC"/>
    <property type="match status" value="1"/>
</dbReference>
<sequence>MAAAGGLVRPVIASSVLFMLVTGLAYPLVTTGVANVLFPSQARGSLVVRDGVTVGSAVIGQSFARPEYFHPRPSATVGTDPADPAKTVDQPYNAAGSGASNQGAASKKLLADIAARVRAYRQENGLAPDAPVPVDAVTASASGLDPEISIANARLQAARVAKARGVAPDQVTALVERVAAPRQLAVLGEPRVRVLELNMALDRALGKAAGAR</sequence>
<keyword evidence="6 11" id="KW-0067">ATP-binding</keyword>
<evidence type="ECO:0000256" key="1">
    <source>
        <dbReference type="ARBA" id="ARBA00022448"/>
    </source>
</evidence>
<dbReference type="PANTHER" id="PTHR30042">
    <property type="entry name" value="POTASSIUM-TRANSPORTING ATPASE C CHAIN"/>
    <property type="match status" value="1"/>
</dbReference>
<keyword evidence="3 11" id="KW-0633">Potassium transport</keyword>
<keyword evidence="4 11" id="KW-0812">Transmembrane</keyword>
<evidence type="ECO:0000256" key="11">
    <source>
        <dbReference type="HAMAP-Rule" id="MF_00276"/>
    </source>
</evidence>
<dbReference type="GO" id="GO:0005524">
    <property type="term" value="F:ATP binding"/>
    <property type="evidence" value="ECO:0007669"/>
    <property type="project" value="UniProtKB-UniRule"/>
</dbReference>
<evidence type="ECO:0000256" key="6">
    <source>
        <dbReference type="ARBA" id="ARBA00022840"/>
    </source>
</evidence>
<protein>
    <recommendedName>
        <fullName evidence="11">Potassium-transporting ATPase KdpC subunit</fullName>
    </recommendedName>
    <alternativeName>
        <fullName evidence="11">ATP phosphohydrolase [potassium-transporting] C chain</fullName>
    </alternativeName>
    <alternativeName>
        <fullName evidence="11">Potassium-binding and translocating subunit C</fullName>
    </alternativeName>
    <alternativeName>
        <fullName evidence="11">Potassium-translocating ATPase C chain</fullName>
    </alternativeName>
</protein>
<evidence type="ECO:0000256" key="4">
    <source>
        <dbReference type="ARBA" id="ARBA00022692"/>
    </source>
</evidence>
<evidence type="ECO:0000256" key="2">
    <source>
        <dbReference type="ARBA" id="ARBA00022475"/>
    </source>
</evidence>